<reference evidence="1" key="1">
    <citation type="submission" date="2023-11" db="EMBL/GenBank/DDBJ databases">
        <authorList>
            <person name="Poullet M."/>
        </authorList>
    </citation>
    <scope>NUCLEOTIDE SEQUENCE</scope>
    <source>
        <strain evidence="1">E1834</strain>
    </source>
</reference>
<evidence type="ECO:0000313" key="1">
    <source>
        <dbReference type="EMBL" id="CAK5081672.1"/>
    </source>
</evidence>
<keyword evidence="2" id="KW-1185">Reference proteome</keyword>
<organism evidence="1 2">
    <name type="scientific">Meloidogyne enterolobii</name>
    <name type="common">Root-knot nematode worm</name>
    <name type="synonym">Meloidogyne mayaguensis</name>
    <dbReference type="NCBI Taxonomy" id="390850"/>
    <lineage>
        <taxon>Eukaryota</taxon>
        <taxon>Metazoa</taxon>
        <taxon>Ecdysozoa</taxon>
        <taxon>Nematoda</taxon>
        <taxon>Chromadorea</taxon>
        <taxon>Rhabditida</taxon>
        <taxon>Tylenchina</taxon>
        <taxon>Tylenchomorpha</taxon>
        <taxon>Tylenchoidea</taxon>
        <taxon>Meloidogynidae</taxon>
        <taxon>Meloidogyninae</taxon>
        <taxon>Meloidogyne</taxon>
    </lineage>
</organism>
<proteinExistence type="predicted"/>
<accession>A0ACB0ZRE0</accession>
<evidence type="ECO:0000313" key="2">
    <source>
        <dbReference type="Proteomes" id="UP001497535"/>
    </source>
</evidence>
<dbReference type="EMBL" id="CAVMJV010000045">
    <property type="protein sequence ID" value="CAK5081672.1"/>
    <property type="molecule type" value="Genomic_DNA"/>
</dbReference>
<protein>
    <submittedName>
        <fullName evidence="1">Uncharacterized protein</fullName>
    </submittedName>
</protein>
<comment type="caution">
    <text evidence="1">The sequence shown here is derived from an EMBL/GenBank/DDBJ whole genome shotgun (WGS) entry which is preliminary data.</text>
</comment>
<gene>
    <name evidence="1" type="ORF">MENTE1834_LOCUS28908</name>
</gene>
<name>A0ACB0ZRE0_MELEN</name>
<sequence>MHKLVAIERQIIVGGENMIEKAERQAQLLDAGNRLNKFSMRDYVANRLNKLILESKVWTQYMQAKSELQDQEMEHHRETESLLESIRQLQRELLYANLVIDSFIPDNQMNYIEQFVNWNEEVGDWQLKCIVCVF</sequence>
<dbReference type="Proteomes" id="UP001497535">
    <property type="component" value="Unassembled WGS sequence"/>
</dbReference>